<feature type="domain" description="HAMP" evidence="8">
    <location>
        <begin position="345"/>
        <end position="397"/>
    </location>
</feature>
<dbReference type="SMART" id="SM00283">
    <property type="entry name" value="MA"/>
    <property type="match status" value="1"/>
</dbReference>
<dbReference type="Pfam" id="PF00015">
    <property type="entry name" value="MCPsignal"/>
    <property type="match status" value="1"/>
</dbReference>
<organism evidence="9 10">
    <name type="scientific">Glaciecola petra</name>
    <dbReference type="NCBI Taxonomy" id="3075602"/>
    <lineage>
        <taxon>Bacteria</taxon>
        <taxon>Pseudomonadati</taxon>
        <taxon>Pseudomonadota</taxon>
        <taxon>Gammaproteobacteria</taxon>
        <taxon>Alteromonadales</taxon>
        <taxon>Alteromonadaceae</taxon>
        <taxon>Glaciecola</taxon>
    </lineage>
</organism>
<feature type="transmembrane region" description="Helical" evidence="6">
    <location>
        <begin position="9"/>
        <end position="29"/>
    </location>
</feature>
<evidence type="ECO:0000256" key="1">
    <source>
        <dbReference type="ARBA" id="ARBA00004370"/>
    </source>
</evidence>
<feature type="coiled-coil region" evidence="5">
    <location>
        <begin position="452"/>
        <end position="500"/>
    </location>
</feature>
<evidence type="ECO:0000259" key="7">
    <source>
        <dbReference type="PROSITE" id="PS50111"/>
    </source>
</evidence>
<dbReference type="PANTHER" id="PTHR32089:SF70">
    <property type="entry name" value="ENERGY TAXIS MODULATING METHYL ACCEPTING SENSORY TRANSDUCER"/>
    <property type="match status" value="1"/>
</dbReference>
<dbReference type="InterPro" id="IPR003660">
    <property type="entry name" value="HAMP_dom"/>
</dbReference>
<evidence type="ECO:0000256" key="3">
    <source>
        <dbReference type="ARBA" id="ARBA00029447"/>
    </source>
</evidence>
<comment type="caution">
    <text evidence="9">The sequence shown here is derived from an EMBL/GenBank/DDBJ whole genome shotgun (WGS) entry which is preliminary data.</text>
</comment>
<evidence type="ECO:0000256" key="2">
    <source>
        <dbReference type="ARBA" id="ARBA00023224"/>
    </source>
</evidence>
<dbReference type="EMBL" id="JAVRHX010000008">
    <property type="protein sequence ID" value="MDT0596608.1"/>
    <property type="molecule type" value="Genomic_DNA"/>
</dbReference>
<dbReference type="CDD" id="cd06225">
    <property type="entry name" value="HAMP"/>
    <property type="match status" value="1"/>
</dbReference>
<dbReference type="PROSITE" id="PS50111">
    <property type="entry name" value="CHEMOTAXIS_TRANSDUC_2"/>
    <property type="match status" value="1"/>
</dbReference>
<keyword evidence="6" id="KW-1133">Transmembrane helix</keyword>
<evidence type="ECO:0000259" key="8">
    <source>
        <dbReference type="PROSITE" id="PS50885"/>
    </source>
</evidence>
<keyword evidence="5" id="KW-0175">Coiled coil</keyword>
<protein>
    <submittedName>
        <fullName evidence="9">Methyl-accepting chemotaxis protein</fullName>
    </submittedName>
</protein>
<evidence type="ECO:0000313" key="10">
    <source>
        <dbReference type="Proteomes" id="UP001253545"/>
    </source>
</evidence>
<keyword evidence="2 4" id="KW-0807">Transducer</keyword>
<feature type="domain" description="Methyl-accepting transducer" evidence="7">
    <location>
        <begin position="402"/>
        <end position="638"/>
    </location>
</feature>
<sequence>MRITVASRVIGGFVIISFLLVILGISSIVSVSKIGGASEELSTLALPTVSGSAELKATFLNMGRLTFEGFVSDEKAVVEAKKAAYLEARDNFNSTLTGLNNVVAGQDDLTASVAQVTGIYQEYSTSTDRLFESHLSALDSGAKVNSLVADLEEKIDDASSLLLDFSDLDEVSESDNLQKAADIGGEAESRLFSLFSEINVYRTTQMLSRTTTRSDDVRAILRQNDELISQVVAAASGEDQSGMLDEVVTLLSEISALIESNQGILRTKVEQLEAVQRAENYLAESDQRIAQGTEQLTNLNKLAATKAGGIKADVASSISTSMIWVFSIIVVSLIIASVIGFKSVRAITVPLAKVNELLGIASSGDLTHRLDDSSTDEFGQLAKNCNKLIDNLKDLIFSINQRADQLAAASGQTSTITKQTTVSIEDQKSQISQIAAATTEMHTTSELVSTNAEDTLKQIKEADNEAEKVKQISGKNKQTIQVLANDVEQAAEVINKLHQDSASIGGILDVIRGVADQTNLLALNAAIEAARAGEQGRGFAVVADEVRTLASRTQESTQEINSMIEVLQAGAEKAVAVMNQGKEQTVACVEQTEQAGEALNLITDAVHKAYEVSTRIEQAAREQNAVSSEISERLESIVGIAEQTTTGAQQTSESSAEVALLAGELQQSIGSFKV</sequence>
<dbReference type="SMART" id="SM00304">
    <property type="entry name" value="HAMP"/>
    <property type="match status" value="1"/>
</dbReference>
<dbReference type="Pfam" id="PF00672">
    <property type="entry name" value="HAMP"/>
    <property type="match status" value="1"/>
</dbReference>
<comment type="subcellular location">
    <subcellularLocation>
        <location evidence="1">Membrane</location>
    </subcellularLocation>
</comment>
<dbReference type="PANTHER" id="PTHR32089">
    <property type="entry name" value="METHYL-ACCEPTING CHEMOTAXIS PROTEIN MCPB"/>
    <property type="match status" value="1"/>
</dbReference>
<evidence type="ECO:0000256" key="5">
    <source>
        <dbReference type="SAM" id="Coils"/>
    </source>
</evidence>
<dbReference type="RefSeq" id="WP_311370131.1">
    <property type="nucleotide sequence ID" value="NZ_JAVRHX010000008.1"/>
</dbReference>
<dbReference type="PROSITE" id="PS50885">
    <property type="entry name" value="HAMP"/>
    <property type="match status" value="1"/>
</dbReference>
<proteinExistence type="inferred from homology"/>
<keyword evidence="10" id="KW-1185">Reference proteome</keyword>
<dbReference type="SUPFAM" id="SSF58104">
    <property type="entry name" value="Methyl-accepting chemotaxis protein (MCP) signaling domain"/>
    <property type="match status" value="1"/>
</dbReference>
<accession>A0ABU2ZVD8</accession>
<name>A0ABU2ZVD8_9ALTE</name>
<dbReference type="Gene3D" id="1.10.287.950">
    <property type="entry name" value="Methyl-accepting chemotaxis protein"/>
    <property type="match status" value="1"/>
</dbReference>
<dbReference type="Proteomes" id="UP001253545">
    <property type="component" value="Unassembled WGS sequence"/>
</dbReference>
<keyword evidence="6" id="KW-0472">Membrane</keyword>
<evidence type="ECO:0000313" key="9">
    <source>
        <dbReference type="EMBL" id="MDT0596608.1"/>
    </source>
</evidence>
<gene>
    <name evidence="9" type="ORF">RM552_17255</name>
</gene>
<keyword evidence="6" id="KW-0812">Transmembrane</keyword>
<evidence type="ECO:0000256" key="6">
    <source>
        <dbReference type="SAM" id="Phobius"/>
    </source>
</evidence>
<dbReference type="InterPro" id="IPR004089">
    <property type="entry name" value="MCPsignal_dom"/>
</dbReference>
<comment type="similarity">
    <text evidence="3">Belongs to the methyl-accepting chemotaxis (MCP) protein family.</text>
</comment>
<evidence type="ECO:0000256" key="4">
    <source>
        <dbReference type="PROSITE-ProRule" id="PRU00284"/>
    </source>
</evidence>
<reference evidence="9 10" key="1">
    <citation type="submission" date="2023-09" db="EMBL/GenBank/DDBJ databases">
        <authorList>
            <person name="Rey-Velasco X."/>
        </authorList>
    </citation>
    <scope>NUCLEOTIDE SEQUENCE [LARGE SCALE GENOMIC DNA]</scope>
    <source>
        <strain evidence="9 10">P117</strain>
    </source>
</reference>